<accession>A0A137NVP1</accession>
<keyword evidence="7" id="KW-0378">Hydrolase</keyword>
<dbReference type="Pfam" id="PF00246">
    <property type="entry name" value="Peptidase_M14"/>
    <property type="match status" value="1"/>
</dbReference>
<dbReference type="Gene3D" id="3.40.630.10">
    <property type="entry name" value="Zn peptidases"/>
    <property type="match status" value="1"/>
</dbReference>
<keyword evidence="3 12" id="KW-0121">Carboxypeptidase</keyword>
<name>A0A137NVP1_CONC2</name>
<evidence type="ECO:0000256" key="6">
    <source>
        <dbReference type="ARBA" id="ARBA00022729"/>
    </source>
</evidence>
<dbReference type="InterPro" id="IPR000834">
    <property type="entry name" value="Peptidase_M14"/>
</dbReference>
<dbReference type="GO" id="GO:0004181">
    <property type="term" value="F:metallocarboxypeptidase activity"/>
    <property type="evidence" value="ECO:0007669"/>
    <property type="project" value="InterPro"/>
</dbReference>
<dbReference type="PANTHER" id="PTHR11705:SF143">
    <property type="entry name" value="SLL0236 PROTEIN"/>
    <property type="match status" value="1"/>
</dbReference>
<evidence type="ECO:0000256" key="2">
    <source>
        <dbReference type="ARBA" id="ARBA00005988"/>
    </source>
</evidence>
<feature type="non-terminal residue" evidence="12">
    <location>
        <position position="1"/>
    </location>
</feature>
<dbReference type="GO" id="GO:0006508">
    <property type="term" value="P:proteolysis"/>
    <property type="evidence" value="ECO:0007669"/>
    <property type="project" value="UniProtKB-KW"/>
</dbReference>
<keyword evidence="5" id="KW-0479">Metal-binding</keyword>
<evidence type="ECO:0000256" key="4">
    <source>
        <dbReference type="ARBA" id="ARBA00022670"/>
    </source>
</evidence>
<organism evidence="12 13">
    <name type="scientific">Conidiobolus coronatus (strain ATCC 28846 / CBS 209.66 / NRRL 28638)</name>
    <name type="common">Delacroixia coronata</name>
    <dbReference type="NCBI Taxonomy" id="796925"/>
    <lineage>
        <taxon>Eukaryota</taxon>
        <taxon>Fungi</taxon>
        <taxon>Fungi incertae sedis</taxon>
        <taxon>Zoopagomycota</taxon>
        <taxon>Entomophthoromycotina</taxon>
        <taxon>Entomophthoromycetes</taxon>
        <taxon>Entomophthorales</taxon>
        <taxon>Ancylistaceae</taxon>
        <taxon>Conidiobolus</taxon>
    </lineage>
</organism>
<comment type="cofactor">
    <cofactor evidence="1">
        <name>Zn(2+)</name>
        <dbReference type="ChEBI" id="CHEBI:29105"/>
    </cofactor>
</comment>
<dbReference type="PRINTS" id="PR00765">
    <property type="entry name" value="CRBOXYPTASEA"/>
</dbReference>
<dbReference type="FunFam" id="3.40.630.10:FF:000084">
    <property type="entry name" value="Carboxypeptidase B2"/>
    <property type="match status" value="1"/>
</dbReference>
<dbReference type="Proteomes" id="UP000070444">
    <property type="component" value="Unassembled WGS sequence"/>
</dbReference>
<evidence type="ECO:0000256" key="1">
    <source>
        <dbReference type="ARBA" id="ARBA00001947"/>
    </source>
</evidence>
<keyword evidence="6" id="KW-0732">Signal</keyword>
<dbReference type="OrthoDB" id="3626597at2759"/>
<evidence type="ECO:0000256" key="5">
    <source>
        <dbReference type="ARBA" id="ARBA00022723"/>
    </source>
</evidence>
<feature type="non-terminal residue" evidence="12">
    <location>
        <position position="294"/>
    </location>
</feature>
<evidence type="ECO:0000256" key="3">
    <source>
        <dbReference type="ARBA" id="ARBA00022645"/>
    </source>
</evidence>
<dbReference type="SUPFAM" id="SSF53187">
    <property type="entry name" value="Zn-dependent exopeptidases"/>
    <property type="match status" value="1"/>
</dbReference>
<dbReference type="PANTHER" id="PTHR11705">
    <property type="entry name" value="PROTEASE FAMILY M14 CARBOXYPEPTIDASE A,B"/>
    <property type="match status" value="1"/>
</dbReference>
<feature type="active site" description="Proton donor/acceptor" evidence="10">
    <location>
        <position position="264"/>
    </location>
</feature>
<dbReference type="AlphaFoldDB" id="A0A137NVP1"/>
<keyword evidence="4" id="KW-0645">Protease</keyword>
<evidence type="ECO:0000259" key="11">
    <source>
        <dbReference type="PROSITE" id="PS52035"/>
    </source>
</evidence>
<protein>
    <submittedName>
        <fullName evidence="12">Peptidase M14, carboxypeptidase A</fullName>
    </submittedName>
</protein>
<evidence type="ECO:0000256" key="7">
    <source>
        <dbReference type="ARBA" id="ARBA00022801"/>
    </source>
</evidence>
<dbReference type="EMBL" id="KQ964677">
    <property type="protein sequence ID" value="KXN66905.1"/>
    <property type="molecule type" value="Genomic_DNA"/>
</dbReference>
<evidence type="ECO:0000313" key="13">
    <source>
        <dbReference type="Proteomes" id="UP000070444"/>
    </source>
</evidence>
<evidence type="ECO:0000313" key="12">
    <source>
        <dbReference type="EMBL" id="KXN66905.1"/>
    </source>
</evidence>
<evidence type="ECO:0000256" key="10">
    <source>
        <dbReference type="PROSITE-ProRule" id="PRU01379"/>
    </source>
</evidence>
<evidence type="ECO:0000256" key="8">
    <source>
        <dbReference type="ARBA" id="ARBA00022833"/>
    </source>
</evidence>
<dbReference type="GO" id="GO:0008270">
    <property type="term" value="F:zinc ion binding"/>
    <property type="evidence" value="ECO:0007669"/>
    <property type="project" value="InterPro"/>
</dbReference>
<keyword evidence="13" id="KW-1185">Reference proteome</keyword>
<comment type="similarity">
    <text evidence="2 10">Belongs to the peptidase M14 family.</text>
</comment>
<evidence type="ECO:0000256" key="9">
    <source>
        <dbReference type="ARBA" id="ARBA00023049"/>
    </source>
</evidence>
<reference evidence="12 13" key="1">
    <citation type="journal article" date="2015" name="Genome Biol. Evol.">
        <title>Phylogenomic analyses indicate that early fungi evolved digesting cell walls of algal ancestors of land plants.</title>
        <authorList>
            <person name="Chang Y."/>
            <person name="Wang S."/>
            <person name="Sekimoto S."/>
            <person name="Aerts A.L."/>
            <person name="Choi C."/>
            <person name="Clum A."/>
            <person name="LaButti K.M."/>
            <person name="Lindquist E.A."/>
            <person name="Yee Ngan C."/>
            <person name="Ohm R.A."/>
            <person name="Salamov A.A."/>
            <person name="Grigoriev I.V."/>
            <person name="Spatafora J.W."/>
            <person name="Berbee M.L."/>
        </authorList>
    </citation>
    <scope>NUCLEOTIDE SEQUENCE [LARGE SCALE GENOMIC DNA]</scope>
    <source>
        <strain evidence="12 13">NRRL 28638</strain>
    </source>
</reference>
<feature type="domain" description="Peptidase M14" evidence="11">
    <location>
        <begin position="6"/>
        <end position="294"/>
    </location>
</feature>
<gene>
    <name evidence="12" type="ORF">CONCODRAFT_27834</name>
</gene>
<dbReference type="SMART" id="SM00631">
    <property type="entry name" value="Zn_pept"/>
    <property type="match status" value="1"/>
</dbReference>
<proteinExistence type="inferred from homology"/>
<dbReference type="GO" id="GO:0005615">
    <property type="term" value="C:extracellular space"/>
    <property type="evidence" value="ECO:0007669"/>
    <property type="project" value="TreeGrafter"/>
</dbReference>
<keyword evidence="8" id="KW-0862">Zinc</keyword>
<sequence>DDWFANYHTYEDIKKWYIKHSNEHPGHVKFVPSIGKTWKNNDIFAVHLSNPNSSPNGKPKNKIWFQSLIHAREWISGPTTQYIFNEFLKTRDTDPKVKKILDENEIIFIPVVNPDGYKFTNIFRFWRKNLFNLHGVDINRNFPYRWGGPGASTNPLEDNYRGTGPASELETQAIINYYKKQGKIAGAIDFHSFSQLVLRPWGDNKEDTPHESVLKKLGDGIRDIIKQSRGTEYTSQKASELYEASGGADDWFYGEGKSYSFTLELSPKNSLGPLGFVLPPSEIKPVGKEIYPAI</sequence>
<keyword evidence="9" id="KW-0482">Metalloprotease</keyword>
<dbReference type="PROSITE" id="PS52035">
    <property type="entry name" value="PEPTIDASE_M14"/>
    <property type="match status" value="1"/>
</dbReference>